<dbReference type="EMBL" id="PEIK01000007">
    <property type="protein sequence ID" value="PIH04170.1"/>
    <property type="molecule type" value="Genomic_DNA"/>
</dbReference>
<protein>
    <recommendedName>
        <fullName evidence="3">Phosphoribosyltransferase</fullName>
    </recommendedName>
</protein>
<dbReference type="AlphaFoldDB" id="A0A2G7HGD4"/>
<sequence>MLDKIVISLLLVLSSISTVIGFCDSLGFLPDRFSRFINRKKNASVFELLKDMGIDYDKYTRNNLSLNFPTSASDAELKSIVKKELEEITINKEIFIGQIRTVRANYYIDLIGASTNPATANLYARYLSTYWQAALKDNTKVIHPKFDFVVTPKGGSPILGYEFSKLINKPFILHENSERLKCNDDIFEKNFNASKRPTEKSVALIVDDSTTGGRMIESLISDLRRYGYGVFECLVVFEPKLKDSRQKLKDLGVNLNSIVTTHEK</sequence>
<accession>A0A2G7HGD4</accession>
<evidence type="ECO:0000313" key="1">
    <source>
        <dbReference type="EMBL" id="PIH04170.1"/>
    </source>
</evidence>
<evidence type="ECO:0008006" key="3">
    <source>
        <dbReference type="Google" id="ProtNLM"/>
    </source>
</evidence>
<comment type="caution">
    <text evidence="1">The sequence shown here is derived from an EMBL/GenBank/DDBJ whole genome shotgun (WGS) entry which is preliminary data.</text>
</comment>
<dbReference type="InterPro" id="IPR000836">
    <property type="entry name" value="PRTase_dom"/>
</dbReference>
<gene>
    <name evidence="1" type="ORF">CS538_10630</name>
</gene>
<dbReference type="InterPro" id="IPR029057">
    <property type="entry name" value="PRTase-like"/>
</dbReference>
<dbReference type="SUPFAM" id="SSF53271">
    <property type="entry name" value="PRTase-like"/>
    <property type="match status" value="1"/>
</dbReference>
<dbReference type="Proteomes" id="UP000231322">
    <property type="component" value="Unassembled WGS sequence"/>
</dbReference>
<organism evidence="1 2">
    <name type="scientific">Clostridium combesii</name>
    <dbReference type="NCBI Taxonomy" id="39481"/>
    <lineage>
        <taxon>Bacteria</taxon>
        <taxon>Bacillati</taxon>
        <taxon>Bacillota</taxon>
        <taxon>Clostridia</taxon>
        <taxon>Eubacteriales</taxon>
        <taxon>Clostridiaceae</taxon>
        <taxon>Clostridium</taxon>
    </lineage>
</organism>
<evidence type="ECO:0000313" key="2">
    <source>
        <dbReference type="Proteomes" id="UP000231322"/>
    </source>
</evidence>
<keyword evidence="2" id="KW-1185">Reference proteome</keyword>
<name>A0A2G7HGD4_9CLOT</name>
<dbReference type="Gene3D" id="3.40.50.2020">
    <property type="match status" value="1"/>
</dbReference>
<proteinExistence type="predicted"/>
<reference evidence="1 2" key="1">
    <citation type="submission" date="2017-10" db="EMBL/GenBank/DDBJ databases">
        <title>Reclassification of Eubacterium combesii and discrepancies in the nomenclature of botulinum neurotoxin producing clostridia. Request for an Opinion.</title>
        <authorList>
            <person name="Dobritsa A.P."/>
            <person name="Kutumbaka K.K."/>
            <person name="Samadpour M."/>
        </authorList>
    </citation>
    <scope>NUCLEOTIDE SEQUENCE [LARGE SCALE GENOMIC DNA]</scope>
    <source>
        <strain evidence="1 2">DSM 20696</strain>
    </source>
</reference>
<dbReference type="RefSeq" id="WP_099839452.1">
    <property type="nucleotide sequence ID" value="NZ_PEIK01000007.1"/>
</dbReference>
<dbReference type="CDD" id="cd06223">
    <property type="entry name" value="PRTases_typeI"/>
    <property type="match status" value="1"/>
</dbReference>